<dbReference type="InterPro" id="IPR016195">
    <property type="entry name" value="Pol/histidinol_Pase-like"/>
</dbReference>
<keyword evidence="1" id="KW-0347">Helicase</keyword>
<gene>
    <name evidence="1" type="ORF">UU49_C0036G0005</name>
</gene>
<dbReference type="PATRIC" id="fig|1619048.3.peg.768"/>
<keyword evidence="1" id="KW-0067">ATP-binding</keyword>
<dbReference type="STRING" id="1619048.UU49_C0036G0005"/>
<accession>A0A0G0Y9R0</accession>
<keyword evidence="1" id="KW-0547">Nucleotide-binding</keyword>
<evidence type="ECO:0000313" key="2">
    <source>
        <dbReference type="Proteomes" id="UP000034108"/>
    </source>
</evidence>
<comment type="caution">
    <text evidence="1">The sequence shown here is derived from an EMBL/GenBank/DDBJ whole genome shotgun (WGS) entry which is preliminary data.</text>
</comment>
<dbReference type="AlphaFoldDB" id="A0A0G0Y9R0"/>
<dbReference type="Proteomes" id="UP000034108">
    <property type="component" value="Unassembled WGS sequence"/>
</dbReference>
<name>A0A0G0Y9R0_9BACT</name>
<dbReference type="Gene3D" id="3.20.20.140">
    <property type="entry name" value="Metal-dependent hydrolases"/>
    <property type="match status" value="1"/>
</dbReference>
<protein>
    <submittedName>
        <fullName evidence="1">And RNA helicase protein</fullName>
    </submittedName>
</protein>
<keyword evidence="1" id="KW-0378">Hydrolase</keyword>
<reference evidence="1 2" key="1">
    <citation type="journal article" date="2015" name="Nature">
        <title>rRNA introns, odd ribosomes, and small enigmatic genomes across a large radiation of phyla.</title>
        <authorList>
            <person name="Brown C.T."/>
            <person name="Hug L.A."/>
            <person name="Thomas B.C."/>
            <person name="Sharon I."/>
            <person name="Castelle C.J."/>
            <person name="Singh A."/>
            <person name="Wilkins M.J."/>
            <person name="Williams K.H."/>
            <person name="Banfield J.F."/>
        </authorList>
    </citation>
    <scope>NUCLEOTIDE SEQUENCE [LARGE SCALE GENOMIC DNA]</scope>
</reference>
<dbReference type="CDD" id="cd19067">
    <property type="entry name" value="PfuEndoQ-like"/>
    <property type="match status" value="1"/>
</dbReference>
<proteinExistence type="predicted"/>
<sequence>MPQLIADLHIHSKYSRACSPELTLPNIDKWCRIKGIDLISTGDFTHPIWFKNISDELVEEGRGFLRLKNNDGAVKFILGTEVSCIYSQGGQTRRVHLCLFFPDLSSVEKFNKKLMGAGKNLRSDGRPILGMSAKQVLTIMKEITPRSVMIPAHAWTPWFAVFGSKSGFDSLEECFEELTHEIFAIETGLSSDPAMNWRLSALDKIALVSNSDAHSLPNLGREANIFALNLQKTNYDELMKTIKEKNPSKFLKTIEFYPEEGMYHFDGHRACNTRLTPKETKKNKGLCPVCKKEITIGVLNRVEKLADREDGFVPSKAIPFVSLVELDKIIGEALNIKSRQSAAVQREYQNLIKKGGNEFNILLNLSYAELKKITLPEIVEGIRRVREKDLKIEPGFDGQYGRVSIFSPKEKIDRQKSLF</sequence>
<dbReference type="GO" id="GO:0004386">
    <property type="term" value="F:helicase activity"/>
    <property type="evidence" value="ECO:0007669"/>
    <property type="project" value="UniProtKB-KW"/>
</dbReference>
<organism evidence="1 2">
    <name type="scientific">Candidatus Magasanikbacteria bacterium GW2011_GWC2_41_17</name>
    <dbReference type="NCBI Taxonomy" id="1619048"/>
    <lineage>
        <taxon>Bacteria</taxon>
        <taxon>Candidatus Magasanikiibacteriota</taxon>
    </lineage>
</organism>
<dbReference type="PANTHER" id="PTHR40084:SF1">
    <property type="entry name" value="PHOSPHOTRANSFERASE"/>
    <property type="match status" value="1"/>
</dbReference>
<dbReference type="SUPFAM" id="SSF89550">
    <property type="entry name" value="PHP domain-like"/>
    <property type="match status" value="1"/>
</dbReference>
<dbReference type="EMBL" id="LCAV01000036">
    <property type="protein sequence ID" value="KKR97002.1"/>
    <property type="molecule type" value="Genomic_DNA"/>
</dbReference>
<dbReference type="PANTHER" id="PTHR40084">
    <property type="entry name" value="PHOSPHOHYDROLASE, PHP FAMILY"/>
    <property type="match status" value="1"/>
</dbReference>
<evidence type="ECO:0000313" key="1">
    <source>
        <dbReference type="EMBL" id="KKR97002.1"/>
    </source>
</evidence>